<comment type="caution">
    <text evidence="1">The sequence shown here is derived from an EMBL/GenBank/DDBJ whole genome shotgun (WGS) entry which is preliminary data.</text>
</comment>
<evidence type="ECO:0000313" key="2">
    <source>
        <dbReference type="Proteomes" id="UP000548423"/>
    </source>
</evidence>
<dbReference type="AlphaFoldDB" id="A0A852TGR7"/>
<protein>
    <submittedName>
        <fullName evidence="1">DNA-binding MarR family transcriptional regulator</fullName>
    </submittedName>
</protein>
<dbReference type="Proteomes" id="UP000548423">
    <property type="component" value="Unassembled WGS sequence"/>
</dbReference>
<dbReference type="Gene3D" id="1.10.10.10">
    <property type="entry name" value="Winged helix-like DNA-binding domain superfamily/Winged helix DNA-binding domain"/>
    <property type="match status" value="1"/>
</dbReference>
<proteinExistence type="predicted"/>
<dbReference type="EMBL" id="JACCBX010000008">
    <property type="protein sequence ID" value="NYE07295.1"/>
    <property type="molecule type" value="Genomic_DNA"/>
</dbReference>
<gene>
    <name evidence="1" type="ORF">F4694_004080</name>
</gene>
<name>A0A852TGR7_9BACI</name>
<dbReference type="GO" id="GO:0003677">
    <property type="term" value="F:DNA binding"/>
    <property type="evidence" value="ECO:0007669"/>
    <property type="project" value="UniProtKB-KW"/>
</dbReference>
<accession>A0A852TGR7</accession>
<evidence type="ECO:0000313" key="1">
    <source>
        <dbReference type="EMBL" id="NYE07295.1"/>
    </source>
</evidence>
<reference evidence="2" key="2">
    <citation type="submission" date="2020-08" db="EMBL/GenBank/DDBJ databases">
        <title>The Agave Microbiome: Exploring the role of microbial communities in plant adaptations to desert environments.</title>
        <authorList>
            <person name="Partida-Martinez L.P."/>
        </authorList>
    </citation>
    <scope>NUCLEOTIDE SEQUENCE [LARGE SCALE GENOMIC DNA]</scope>
    <source>
        <strain evidence="2">AT2.8</strain>
    </source>
</reference>
<organism evidence="1 2">
    <name type="scientific">Neobacillus niacini</name>
    <dbReference type="NCBI Taxonomy" id="86668"/>
    <lineage>
        <taxon>Bacteria</taxon>
        <taxon>Bacillati</taxon>
        <taxon>Bacillota</taxon>
        <taxon>Bacilli</taxon>
        <taxon>Bacillales</taxon>
        <taxon>Bacillaceae</taxon>
        <taxon>Neobacillus</taxon>
    </lineage>
</organism>
<dbReference type="InterPro" id="IPR036390">
    <property type="entry name" value="WH_DNA-bd_sf"/>
</dbReference>
<keyword evidence="1" id="KW-0238">DNA-binding</keyword>
<dbReference type="SUPFAM" id="SSF46785">
    <property type="entry name" value="Winged helix' DNA-binding domain"/>
    <property type="match status" value="1"/>
</dbReference>
<dbReference type="InterPro" id="IPR036388">
    <property type="entry name" value="WH-like_DNA-bd_sf"/>
</dbReference>
<sequence>MEKNYYNHIYEGGFVRYENEVGLYAITGHAKKDAREPWMPAEHTYADYKVTSATLDVFRAIFQHRNTNETHKHFRKAWPSQRRLQVELAMADKTLARHIAALENVGLISVDRRYRNNRPFHVYSFPKPATIAEFKAKFPLACREYERKMAVLDAIREEEQAVENELEEWL</sequence>
<reference evidence="2" key="1">
    <citation type="submission" date="2020-07" db="EMBL/GenBank/DDBJ databases">
        <authorList>
            <person name="Partida-Martinez L."/>
            <person name="Huntemann M."/>
            <person name="Clum A."/>
            <person name="Wang J."/>
            <person name="Palaniappan K."/>
            <person name="Ritter S."/>
            <person name="Chen I.-M."/>
            <person name="Stamatis D."/>
            <person name="Reddy T."/>
            <person name="O'Malley R."/>
            <person name="Daum C."/>
            <person name="Shapiro N."/>
            <person name="Ivanova N."/>
            <person name="Kyrpides N."/>
            <person name="Woyke T."/>
        </authorList>
    </citation>
    <scope>NUCLEOTIDE SEQUENCE [LARGE SCALE GENOMIC DNA]</scope>
    <source>
        <strain evidence="2">AT2.8</strain>
    </source>
</reference>